<name>A0A914Q2V4_9BILA</name>
<dbReference type="Proteomes" id="UP000887578">
    <property type="component" value="Unplaced"/>
</dbReference>
<reference evidence="2" key="1">
    <citation type="submission" date="2022-11" db="UniProtKB">
        <authorList>
            <consortium name="WormBaseParasite"/>
        </authorList>
    </citation>
    <scope>IDENTIFICATION</scope>
</reference>
<dbReference type="AlphaFoldDB" id="A0A914Q2V4"/>
<dbReference type="WBParaSite" id="PDA_v2.g25577.t1">
    <property type="protein sequence ID" value="PDA_v2.g25577.t1"/>
    <property type="gene ID" value="PDA_v2.g25577"/>
</dbReference>
<protein>
    <submittedName>
        <fullName evidence="2">Uncharacterized protein</fullName>
    </submittedName>
</protein>
<proteinExistence type="predicted"/>
<keyword evidence="1" id="KW-1185">Reference proteome</keyword>
<evidence type="ECO:0000313" key="1">
    <source>
        <dbReference type="Proteomes" id="UP000887578"/>
    </source>
</evidence>
<organism evidence="1 2">
    <name type="scientific">Panagrolaimus davidi</name>
    <dbReference type="NCBI Taxonomy" id="227884"/>
    <lineage>
        <taxon>Eukaryota</taxon>
        <taxon>Metazoa</taxon>
        <taxon>Ecdysozoa</taxon>
        <taxon>Nematoda</taxon>
        <taxon>Chromadorea</taxon>
        <taxon>Rhabditida</taxon>
        <taxon>Tylenchina</taxon>
        <taxon>Panagrolaimomorpha</taxon>
        <taxon>Panagrolaimoidea</taxon>
        <taxon>Panagrolaimidae</taxon>
        <taxon>Panagrolaimus</taxon>
    </lineage>
</organism>
<sequence length="233" mass="27238">MVFPNRGEFYSTYRHQDFAFRDSIMHYIAKNPKSVKLYQKLVKSCKYFFLKNPILSLYELRNTIFGWGAMAEAEDGWTSLDINNVTSKFWITEGFYGFTDGSLVPLEKVVEALPKAKTIRYWCTPTSPTSVTGKTFKELIKIPHFMTLDSFMLWIVPEEFDLESFYIYMKKNVRTEVRLKFGLPLSDGYKIRLNSIVDEIIATQNHDYSVPWIGFDGMDEEKIDQLESVVFED</sequence>
<evidence type="ECO:0000313" key="2">
    <source>
        <dbReference type="WBParaSite" id="PDA_v2.g25577.t1"/>
    </source>
</evidence>
<accession>A0A914Q2V4</accession>